<proteinExistence type="inferred from homology"/>
<feature type="domain" description="HTH cro/C1-type" evidence="3">
    <location>
        <begin position="14"/>
        <end position="46"/>
    </location>
</feature>
<dbReference type="Pfam" id="PF13560">
    <property type="entry name" value="HTH_31"/>
    <property type="match status" value="1"/>
</dbReference>
<keyword evidence="2" id="KW-0408">Iron</keyword>
<dbReference type="InterPro" id="IPR023635">
    <property type="entry name" value="Peptide_deformylase"/>
</dbReference>
<feature type="binding site" evidence="2">
    <location>
        <position position="412"/>
    </location>
    <ligand>
        <name>Fe cation</name>
        <dbReference type="ChEBI" id="CHEBI:24875"/>
    </ligand>
</feature>
<feature type="active site" evidence="2">
    <location>
        <position position="455"/>
    </location>
</feature>
<dbReference type="InterPro" id="IPR001387">
    <property type="entry name" value="Cro/C1-type_HTH"/>
</dbReference>
<comment type="similarity">
    <text evidence="1 2">Belongs to the polypeptide deformylase family.</text>
</comment>
<dbReference type="PANTHER" id="PTHR10458:SF22">
    <property type="entry name" value="PEPTIDE DEFORMYLASE"/>
    <property type="match status" value="1"/>
</dbReference>
<dbReference type="SUPFAM" id="SSF47413">
    <property type="entry name" value="lambda repressor-like DNA-binding domains"/>
    <property type="match status" value="1"/>
</dbReference>
<dbReference type="Gene3D" id="3.90.45.10">
    <property type="entry name" value="Peptide deformylase"/>
    <property type="match status" value="1"/>
</dbReference>
<reference evidence="4 5" key="1">
    <citation type="submission" date="2015-10" db="EMBL/GenBank/DDBJ databases">
        <title>Draft genome sequence of Streptomyces caeruleatus NRRL B-24802, type strain for the species Streptomyces caeruleatus.</title>
        <authorList>
            <person name="Ruckert C."/>
            <person name="Winkler A."/>
            <person name="Kalinowski J."/>
            <person name="Kampfer P."/>
            <person name="Glaeser S."/>
        </authorList>
    </citation>
    <scope>NUCLEOTIDE SEQUENCE [LARGE SCALE GENOMIC DNA]</scope>
    <source>
        <strain evidence="4 5">NRRL B-24802</strain>
    </source>
</reference>
<evidence type="ECO:0000313" key="5">
    <source>
        <dbReference type="Proteomes" id="UP000053429"/>
    </source>
</evidence>
<feature type="binding site" evidence="2">
    <location>
        <position position="458"/>
    </location>
    <ligand>
        <name>Fe cation</name>
        <dbReference type="ChEBI" id="CHEBI:24875"/>
    </ligand>
</feature>
<organism evidence="4 5">
    <name type="scientific">Streptomyces caeruleatus</name>
    <dbReference type="NCBI Taxonomy" id="661399"/>
    <lineage>
        <taxon>Bacteria</taxon>
        <taxon>Bacillati</taxon>
        <taxon>Actinomycetota</taxon>
        <taxon>Actinomycetes</taxon>
        <taxon>Kitasatosporales</taxon>
        <taxon>Streptomycetaceae</taxon>
        <taxon>Streptomyces</taxon>
    </lineage>
</organism>
<dbReference type="AlphaFoldDB" id="A0A101U676"/>
<comment type="catalytic activity">
    <reaction evidence="2">
        <text>N-terminal N-formyl-L-methionyl-[peptide] + H2O = N-terminal L-methionyl-[peptide] + formate</text>
        <dbReference type="Rhea" id="RHEA:24420"/>
        <dbReference type="Rhea" id="RHEA-COMP:10639"/>
        <dbReference type="Rhea" id="RHEA-COMP:10640"/>
        <dbReference type="ChEBI" id="CHEBI:15377"/>
        <dbReference type="ChEBI" id="CHEBI:15740"/>
        <dbReference type="ChEBI" id="CHEBI:49298"/>
        <dbReference type="ChEBI" id="CHEBI:64731"/>
        <dbReference type="EC" id="3.5.1.88"/>
    </reaction>
</comment>
<gene>
    <name evidence="2" type="primary">def</name>
    <name evidence="4" type="ORF">AQJ67_09885</name>
</gene>
<dbReference type="CDD" id="cd00093">
    <property type="entry name" value="HTH_XRE"/>
    <property type="match status" value="1"/>
</dbReference>
<comment type="function">
    <text evidence="2">Removes the formyl group from the N-terminal Met of newly synthesized proteins. Requires at least a dipeptide for an efficient rate of reaction. N-terminal L-methionine is a prerequisite for activity but the enzyme has broad specificity at other positions.</text>
</comment>
<dbReference type="HAMAP" id="MF_00163">
    <property type="entry name" value="Pep_deformylase"/>
    <property type="match status" value="1"/>
</dbReference>
<evidence type="ECO:0000256" key="1">
    <source>
        <dbReference type="ARBA" id="ARBA00010759"/>
    </source>
</evidence>
<evidence type="ECO:0000313" key="4">
    <source>
        <dbReference type="EMBL" id="KUO04809.1"/>
    </source>
</evidence>
<comment type="cofactor">
    <cofactor evidence="2">
        <name>Fe(2+)</name>
        <dbReference type="ChEBI" id="CHEBI:29033"/>
    </cofactor>
    <text evidence="2">Binds 1 Fe(2+) ion.</text>
</comment>
<dbReference type="Proteomes" id="UP000053429">
    <property type="component" value="Unassembled WGS sequence"/>
</dbReference>
<sequence>MLESEERSTFAAELTHWRNVRGLSKAALAGRLNIDPSYVSHMEAGREQGSSQLARRADAELDAGGALWQAWQRTDASPQAAEQSEPPSSTGLLVLEDEAALSFDGSVYHLSMRRLLRNVGIDPVTRYLVRIAVDRYPSEPERSNALYRRSPLTWDELGLTAHCGNEPMDWTVKHDRDAFKEVWLRFRNSTSRFPLYPGQEAEITYSYSVGAELWGPWFQRAVRLPTRRLAVELAFPRDSEPSVWGTETSMSADFAPLRTPPQRTERGDQSVFSWATVDPTLHARFRLEWRLKRADDTKENDPVNTLSASQAMANAGIVQEGAPVLVRPARPFDLPAEADEAKQVIRELLDAVGRVRQLHTFGKGMGIAAPQIGIDRSAAVIFPPEAGAEPIVLLNATVAESAEEEDEQYEGCLSFFDVRGLVSRPLSIVVAHSDLDGTPHLSRLSQGLARLVHHEVDHLGGVLYRERMRPGVQPIPVEEYRGTGQQWTYG</sequence>
<dbReference type="PROSITE" id="PS50943">
    <property type="entry name" value="HTH_CROC1"/>
    <property type="match status" value="1"/>
</dbReference>
<keyword evidence="2" id="KW-0378">Hydrolase</keyword>
<dbReference type="SUPFAM" id="SSF56420">
    <property type="entry name" value="Peptide deformylase"/>
    <property type="match status" value="1"/>
</dbReference>
<keyword evidence="2" id="KW-0648">Protein biosynthesis</keyword>
<dbReference type="GO" id="GO:0006412">
    <property type="term" value="P:translation"/>
    <property type="evidence" value="ECO:0007669"/>
    <property type="project" value="UniProtKB-UniRule"/>
</dbReference>
<accession>A0A101U676</accession>
<dbReference type="GO" id="GO:0042586">
    <property type="term" value="F:peptide deformylase activity"/>
    <property type="evidence" value="ECO:0007669"/>
    <property type="project" value="UniProtKB-UniRule"/>
</dbReference>
<keyword evidence="2" id="KW-0479">Metal-binding</keyword>
<evidence type="ECO:0000256" key="2">
    <source>
        <dbReference type="HAMAP-Rule" id="MF_00163"/>
    </source>
</evidence>
<dbReference type="STRING" id="661399.AQJ67_09885"/>
<dbReference type="GO" id="GO:0003677">
    <property type="term" value="F:DNA binding"/>
    <property type="evidence" value="ECO:0007669"/>
    <property type="project" value="InterPro"/>
</dbReference>
<dbReference type="Pfam" id="PF01327">
    <property type="entry name" value="Pep_deformylase"/>
    <property type="match status" value="1"/>
</dbReference>
<comment type="caution">
    <text evidence="4">The sequence shown here is derived from an EMBL/GenBank/DDBJ whole genome shotgun (WGS) entry which is preliminary data.</text>
</comment>
<keyword evidence="5" id="KW-1185">Reference proteome</keyword>
<dbReference type="PANTHER" id="PTHR10458">
    <property type="entry name" value="PEPTIDE DEFORMYLASE"/>
    <property type="match status" value="1"/>
</dbReference>
<dbReference type="InterPro" id="IPR010982">
    <property type="entry name" value="Lambda_DNA-bd_dom_sf"/>
</dbReference>
<dbReference type="InterPro" id="IPR036821">
    <property type="entry name" value="Peptide_deformylase_sf"/>
</dbReference>
<feature type="binding site" evidence="2">
    <location>
        <position position="454"/>
    </location>
    <ligand>
        <name>Fe cation</name>
        <dbReference type="ChEBI" id="CHEBI:24875"/>
    </ligand>
</feature>
<protein>
    <recommendedName>
        <fullName evidence="2">Peptide deformylase</fullName>
        <shortName evidence="2">PDF</shortName>
        <ecNumber evidence="2">3.5.1.88</ecNumber>
    </recommendedName>
    <alternativeName>
        <fullName evidence="2">Polypeptide deformylase</fullName>
    </alternativeName>
</protein>
<dbReference type="EMBL" id="LMWY01000010">
    <property type="protein sequence ID" value="KUO04809.1"/>
    <property type="molecule type" value="Genomic_DNA"/>
</dbReference>
<dbReference type="PRINTS" id="PR01576">
    <property type="entry name" value="PDEFORMYLASE"/>
</dbReference>
<dbReference type="Gene3D" id="1.10.260.40">
    <property type="entry name" value="lambda repressor-like DNA-binding domains"/>
    <property type="match status" value="1"/>
</dbReference>
<dbReference type="EC" id="3.5.1.88" evidence="2"/>
<evidence type="ECO:0000259" key="3">
    <source>
        <dbReference type="PROSITE" id="PS50943"/>
    </source>
</evidence>
<dbReference type="GO" id="GO:0046872">
    <property type="term" value="F:metal ion binding"/>
    <property type="evidence" value="ECO:0007669"/>
    <property type="project" value="UniProtKB-KW"/>
</dbReference>
<name>A0A101U676_9ACTN</name>